<evidence type="ECO:0000256" key="1">
    <source>
        <dbReference type="ARBA" id="ARBA00004479"/>
    </source>
</evidence>
<accession>A0AAN9N0S1</accession>
<evidence type="ECO:0000313" key="8">
    <source>
        <dbReference type="EMBL" id="KAK7364589.1"/>
    </source>
</evidence>
<dbReference type="EMBL" id="JAYMYR010000005">
    <property type="protein sequence ID" value="KAK7364589.1"/>
    <property type="molecule type" value="Genomic_DNA"/>
</dbReference>
<keyword evidence="5" id="KW-0472">Membrane</keyword>
<keyword evidence="7" id="KW-0325">Glycoprotein</keyword>
<dbReference type="PANTHER" id="PTHR48063">
    <property type="entry name" value="LRR RECEPTOR-LIKE KINASE"/>
    <property type="match status" value="1"/>
</dbReference>
<dbReference type="AlphaFoldDB" id="A0AAN9N0S1"/>
<reference evidence="8 9" key="1">
    <citation type="submission" date="2024-01" db="EMBL/GenBank/DDBJ databases">
        <title>The genomes of 5 underutilized Papilionoideae crops provide insights into root nodulation and disease resistanc.</title>
        <authorList>
            <person name="Jiang F."/>
        </authorList>
    </citation>
    <scope>NUCLEOTIDE SEQUENCE [LARGE SCALE GENOMIC DNA]</scope>
    <source>
        <strain evidence="8">JINMINGXINNONG_FW02</strain>
        <tissue evidence="8">Leaves</tissue>
    </source>
</reference>
<evidence type="ECO:0000256" key="6">
    <source>
        <dbReference type="ARBA" id="ARBA00023170"/>
    </source>
</evidence>
<evidence type="ECO:0000256" key="7">
    <source>
        <dbReference type="ARBA" id="ARBA00023180"/>
    </source>
</evidence>
<evidence type="ECO:0000256" key="3">
    <source>
        <dbReference type="ARBA" id="ARBA00022729"/>
    </source>
</evidence>
<dbReference type="InterPro" id="IPR001611">
    <property type="entry name" value="Leu-rich_rpt"/>
</dbReference>
<keyword evidence="2" id="KW-0812">Transmembrane</keyword>
<organism evidence="8 9">
    <name type="scientific">Phaseolus coccineus</name>
    <name type="common">Scarlet runner bean</name>
    <name type="synonym">Phaseolus multiflorus</name>
    <dbReference type="NCBI Taxonomy" id="3886"/>
    <lineage>
        <taxon>Eukaryota</taxon>
        <taxon>Viridiplantae</taxon>
        <taxon>Streptophyta</taxon>
        <taxon>Embryophyta</taxon>
        <taxon>Tracheophyta</taxon>
        <taxon>Spermatophyta</taxon>
        <taxon>Magnoliopsida</taxon>
        <taxon>eudicotyledons</taxon>
        <taxon>Gunneridae</taxon>
        <taxon>Pentapetalae</taxon>
        <taxon>rosids</taxon>
        <taxon>fabids</taxon>
        <taxon>Fabales</taxon>
        <taxon>Fabaceae</taxon>
        <taxon>Papilionoideae</taxon>
        <taxon>50 kb inversion clade</taxon>
        <taxon>NPAAA clade</taxon>
        <taxon>indigoferoid/millettioid clade</taxon>
        <taxon>Phaseoleae</taxon>
        <taxon>Phaseolus</taxon>
    </lineage>
</organism>
<sequence>MLSSWTTTNDCCQWKGICCSNLTGNIISLDLHNEYDYETSSRSSISGEMHESLIELQELKYLNLSWNSFPDSHIPEFLASLNNLRFLDLSWCEFGRKIPKVFLGGSYDGVLEINGGGKLLSNLISLTHPYLWSIRGLNSSHTWLQEIVNLPKLRELSLFDCSLFDHFILSLRPYQFDFSTSLLAFHLSWNTFTSPVIFPRVSNITSNLVELHFAGNNLEGSISNHFGMAMNSLKDLDLSFNSFKEGGIPKSFGNACALGTLDMKKNNLSDEFSMIIDHLSGCARYSLQELNLSGNQINGPTFPKWLQTQNNFVDLDISNAEISDMVPRWFSAKLALRINSRNQLVGSIPPSLDQIDGLAMLDLSHHLSGVIPSGT</sequence>
<dbReference type="Proteomes" id="UP001374584">
    <property type="component" value="Unassembled WGS sequence"/>
</dbReference>
<dbReference type="PANTHER" id="PTHR48063:SF98">
    <property type="entry name" value="LRR RECEPTOR-LIKE SERINE_THREONINE-PROTEIN KINASE FLS2"/>
    <property type="match status" value="1"/>
</dbReference>
<evidence type="ECO:0000256" key="5">
    <source>
        <dbReference type="ARBA" id="ARBA00023136"/>
    </source>
</evidence>
<evidence type="ECO:0000256" key="4">
    <source>
        <dbReference type="ARBA" id="ARBA00022989"/>
    </source>
</evidence>
<name>A0AAN9N0S1_PHACN</name>
<dbReference type="SUPFAM" id="SSF52047">
    <property type="entry name" value="RNI-like"/>
    <property type="match status" value="1"/>
</dbReference>
<dbReference type="InterPro" id="IPR032675">
    <property type="entry name" value="LRR_dom_sf"/>
</dbReference>
<dbReference type="Gene3D" id="3.80.10.10">
    <property type="entry name" value="Ribonuclease Inhibitor"/>
    <property type="match status" value="3"/>
</dbReference>
<dbReference type="InterPro" id="IPR046956">
    <property type="entry name" value="RLP23-like"/>
</dbReference>
<dbReference type="Pfam" id="PF00560">
    <property type="entry name" value="LRR_1"/>
    <property type="match status" value="5"/>
</dbReference>
<evidence type="ECO:0000313" key="9">
    <source>
        <dbReference type="Proteomes" id="UP001374584"/>
    </source>
</evidence>
<comment type="caution">
    <text evidence="8">The sequence shown here is derived from an EMBL/GenBank/DDBJ whole genome shotgun (WGS) entry which is preliminary data.</text>
</comment>
<keyword evidence="9" id="KW-1185">Reference proteome</keyword>
<comment type="subcellular location">
    <subcellularLocation>
        <location evidence="1">Membrane</location>
        <topology evidence="1">Single-pass type I membrane protein</topology>
    </subcellularLocation>
</comment>
<protein>
    <recommendedName>
        <fullName evidence="10">Leucine-rich repeat-containing N-terminal plant-type domain-containing protein</fullName>
    </recommendedName>
</protein>
<evidence type="ECO:0008006" key="10">
    <source>
        <dbReference type="Google" id="ProtNLM"/>
    </source>
</evidence>
<gene>
    <name evidence="8" type="ORF">VNO80_13326</name>
</gene>
<keyword evidence="3" id="KW-0732">Signal</keyword>
<keyword evidence="4" id="KW-1133">Transmembrane helix</keyword>
<dbReference type="GO" id="GO:0016020">
    <property type="term" value="C:membrane"/>
    <property type="evidence" value="ECO:0007669"/>
    <property type="project" value="UniProtKB-SubCell"/>
</dbReference>
<evidence type="ECO:0000256" key="2">
    <source>
        <dbReference type="ARBA" id="ARBA00022692"/>
    </source>
</evidence>
<proteinExistence type="predicted"/>
<keyword evidence="6" id="KW-0675">Receptor</keyword>